<name>A0A1M5JRK1_9BACI</name>
<gene>
    <name evidence="1" type="ORF">SAMN05216225_10333</name>
</gene>
<accession>A0A1M5JRK1</accession>
<dbReference type="Proteomes" id="UP000183988">
    <property type="component" value="Unassembled WGS sequence"/>
</dbReference>
<dbReference type="AlphaFoldDB" id="A0A1M5JRK1"/>
<reference evidence="1 2" key="1">
    <citation type="submission" date="2016-11" db="EMBL/GenBank/DDBJ databases">
        <authorList>
            <person name="Jaros S."/>
            <person name="Januszkiewicz K."/>
            <person name="Wedrychowicz H."/>
        </authorList>
    </citation>
    <scope>NUCLEOTIDE SEQUENCE [LARGE SCALE GENOMIC DNA]</scope>
    <source>
        <strain evidence="1 2">IBRC-M 10683</strain>
    </source>
</reference>
<dbReference type="EMBL" id="FQVW01000033">
    <property type="protein sequence ID" value="SHG43187.1"/>
    <property type="molecule type" value="Genomic_DNA"/>
</dbReference>
<dbReference type="OrthoDB" id="9850341at2"/>
<sequence length="148" mass="17975">MGLFRNLFKKQETELVDYKGQLEAIMEELHVETWFRDIVMEEIEEAERHVELEYMEGLLQRWANEGKVPANFEEVSFLKEIYQQYSEWVQEMSELHYEVRISEEKNMESYLNDLGIPYTTLRSLELKRTYFALKCEFLNVISQISWRE</sequence>
<dbReference type="RefSeq" id="WP_072891227.1">
    <property type="nucleotide sequence ID" value="NZ_FQVW01000033.1"/>
</dbReference>
<organism evidence="1 2">
    <name type="scientific">Ornithinibacillus halophilus</name>
    <dbReference type="NCBI Taxonomy" id="930117"/>
    <lineage>
        <taxon>Bacteria</taxon>
        <taxon>Bacillati</taxon>
        <taxon>Bacillota</taxon>
        <taxon>Bacilli</taxon>
        <taxon>Bacillales</taxon>
        <taxon>Bacillaceae</taxon>
        <taxon>Ornithinibacillus</taxon>
    </lineage>
</organism>
<evidence type="ECO:0000313" key="2">
    <source>
        <dbReference type="Proteomes" id="UP000183988"/>
    </source>
</evidence>
<protein>
    <submittedName>
        <fullName evidence="1">Uncharacterized protein</fullName>
    </submittedName>
</protein>
<proteinExistence type="predicted"/>
<evidence type="ECO:0000313" key="1">
    <source>
        <dbReference type="EMBL" id="SHG43187.1"/>
    </source>
</evidence>
<keyword evidence="2" id="KW-1185">Reference proteome</keyword>